<dbReference type="Pfam" id="PF10948">
    <property type="entry name" value="DUF2635"/>
    <property type="match status" value="1"/>
</dbReference>
<dbReference type="RefSeq" id="WP_007003401.1">
    <property type="nucleotide sequence ID" value="NZ_GG770777.1"/>
</dbReference>
<dbReference type="Proteomes" id="UP000005324">
    <property type="component" value="Unassembled WGS sequence"/>
</dbReference>
<dbReference type="HOGENOM" id="CLU_184380_7_0_5"/>
<protein>
    <submittedName>
        <fullName evidence="2">Phage FluMu protein gp38</fullName>
    </submittedName>
</protein>
<dbReference type="InterPro" id="IPR024400">
    <property type="entry name" value="DUF2635"/>
</dbReference>
<organism evidence="2 3">
    <name type="scientific">Pseudoroseomonas cervicalis ATCC 49957</name>
    <dbReference type="NCBI Taxonomy" id="525371"/>
    <lineage>
        <taxon>Bacteria</taxon>
        <taxon>Pseudomonadati</taxon>
        <taxon>Pseudomonadota</taxon>
        <taxon>Alphaproteobacteria</taxon>
        <taxon>Acetobacterales</taxon>
        <taxon>Roseomonadaceae</taxon>
        <taxon>Roseomonas</taxon>
    </lineage>
</organism>
<reference evidence="2 3" key="1">
    <citation type="submission" date="2010-04" db="EMBL/GenBank/DDBJ databases">
        <authorList>
            <person name="Qin X."/>
            <person name="Bachman B."/>
            <person name="Battles P."/>
            <person name="Bell A."/>
            <person name="Bess C."/>
            <person name="Bickham C."/>
            <person name="Chaboub L."/>
            <person name="Chen D."/>
            <person name="Coyle M."/>
            <person name="Deiros D.R."/>
            <person name="Dinh H."/>
            <person name="Forbes L."/>
            <person name="Fowler G."/>
            <person name="Francisco L."/>
            <person name="Fu Q."/>
            <person name="Gubbala S."/>
            <person name="Hale W."/>
            <person name="Han Y."/>
            <person name="Hemphill L."/>
            <person name="Highlander S.K."/>
            <person name="Hirani K."/>
            <person name="Hogues M."/>
            <person name="Jackson L."/>
            <person name="Jakkamsetti A."/>
            <person name="Javaid M."/>
            <person name="Jiang H."/>
            <person name="Korchina V."/>
            <person name="Kovar C."/>
            <person name="Lara F."/>
            <person name="Lee S."/>
            <person name="Mata R."/>
            <person name="Mathew T."/>
            <person name="Moen C."/>
            <person name="Morales K."/>
            <person name="Munidasa M."/>
            <person name="Nazareth L."/>
            <person name="Ngo R."/>
            <person name="Nguyen L."/>
            <person name="Okwuonu G."/>
            <person name="Ongeri F."/>
            <person name="Patil S."/>
            <person name="Petrosino J."/>
            <person name="Pham C."/>
            <person name="Pham P."/>
            <person name="Pu L.-L."/>
            <person name="Puazo M."/>
            <person name="Raj R."/>
            <person name="Reid J."/>
            <person name="Rouhana J."/>
            <person name="Saada N."/>
            <person name="Shang Y."/>
            <person name="Simmons D."/>
            <person name="Thornton R."/>
            <person name="Warren J."/>
            <person name="Weissenberger G."/>
            <person name="Zhang J."/>
            <person name="Zhang L."/>
            <person name="Zhou C."/>
            <person name="Zhu D."/>
            <person name="Muzny D."/>
            <person name="Worley K."/>
            <person name="Gibbs R."/>
        </authorList>
    </citation>
    <scope>NUCLEOTIDE SEQUENCE [LARGE SCALE GENOMIC DNA]</scope>
    <source>
        <strain evidence="2 3">ATCC 49957</strain>
    </source>
</reference>
<proteinExistence type="predicted"/>
<dbReference type="AlphaFoldDB" id="D5RTF9"/>
<dbReference type="EMBL" id="ADVL01000791">
    <property type="protein sequence ID" value="EFH09390.1"/>
    <property type="molecule type" value="Genomic_DNA"/>
</dbReference>
<accession>D5RTF9</accession>
<keyword evidence="3" id="KW-1185">Reference proteome</keyword>
<feature type="region of interest" description="Disordered" evidence="1">
    <location>
        <begin position="1"/>
        <end position="23"/>
    </location>
</feature>
<evidence type="ECO:0000256" key="1">
    <source>
        <dbReference type="SAM" id="MobiDB-lite"/>
    </source>
</evidence>
<sequence>MFVKPAPGRAVPDPDLRDFLPEEGRDVPRTDYWLRRIRDEDVIEGEAKPAAAPKR</sequence>
<feature type="compositionally biased region" description="Basic and acidic residues" evidence="1">
    <location>
        <begin position="12"/>
        <end position="23"/>
    </location>
</feature>
<evidence type="ECO:0000313" key="3">
    <source>
        <dbReference type="Proteomes" id="UP000005324"/>
    </source>
</evidence>
<name>D5RTF9_9PROT</name>
<dbReference type="OrthoDB" id="7362462at2"/>
<comment type="caution">
    <text evidence="2">The sequence shown here is derived from an EMBL/GenBank/DDBJ whole genome shotgun (WGS) entry which is preliminary data.</text>
</comment>
<evidence type="ECO:0000313" key="2">
    <source>
        <dbReference type="EMBL" id="EFH09390.1"/>
    </source>
</evidence>
<gene>
    <name evidence="2" type="ORF">HMPREF0731_4371</name>
</gene>